<reference evidence="2 3" key="1">
    <citation type="submission" date="2018-04" db="EMBL/GenBank/DDBJ databases">
        <title>The genome of golden apple snail Pomacea canaliculata provides insight into stress tolerance and invasive adaptation.</title>
        <authorList>
            <person name="Liu C."/>
            <person name="Liu B."/>
            <person name="Ren Y."/>
            <person name="Zhang Y."/>
            <person name="Wang H."/>
            <person name="Li S."/>
            <person name="Jiang F."/>
            <person name="Yin L."/>
            <person name="Zhang G."/>
            <person name="Qian W."/>
            <person name="Fan W."/>
        </authorList>
    </citation>
    <scope>NUCLEOTIDE SEQUENCE [LARGE SCALE GENOMIC DNA]</scope>
    <source>
        <strain evidence="2">SZHN2017</strain>
        <tissue evidence="2">Muscle</tissue>
    </source>
</reference>
<sequence>MEGEKDREGGMEGEEEEWRRNGGRGGGMDGEKEGRNLGREGGMDGEKKVGREGEIEGAKEEWREREGGSCRASLPRPPTQPSTQRRDAVHLVVAGGYRGSKEQQIVREREGERETHTCETTDREKHSQREEEERGAL</sequence>
<feature type="compositionally biased region" description="Basic and acidic residues" evidence="1">
    <location>
        <begin position="29"/>
        <end position="68"/>
    </location>
</feature>
<comment type="caution">
    <text evidence="2">The sequence shown here is derived from an EMBL/GenBank/DDBJ whole genome shotgun (WGS) entry which is preliminary data.</text>
</comment>
<dbReference type="AlphaFoldDB" id="A0A2T7PDK3"/>
<evidence type="ECO:0000313" key="3">
    <source>
        <dbReference type="Proteomes" id="UP000245119"/>
    </source>
</evidence>
<feature type="compositionally biased region" description="Basic and acidic residues" evidence="1">
    <location>
        <begin position="99"/>
        <end position="137"/>
    </location>
</feature>
<feature type="region of interest" description="Disordered" evidence="1">
    <location>
        <begin position="1"/>
        <end position="137"/>
    </location>
</feature>
<organism evidence="2 3">
    <name type="scientific">Pomacea canaliculata</name>
    <name type="common">Golden apple snail</name>
    <dbReference type="NCBI Taxonomy" id="400727"/>
    <lineage>
        <taxon>Eukaryota</taxon>
        <taxon>Metazoa</taxon>
        <taxon>Spiralia</taxon>
        <taxon>Lophotrochozoa</taxon>
        <taxon>Mollusca</taxon>
        <taxon>Gastropoda</taxon>
        <taxon>Caenogastropoda</taxon>
        <taxon>Architaenioglossa</taxon>
        <taxon>Ampullarioidea</taxon>
        <taxon>Ampullariidae</taxon>
        <taxon>Pomacea</taxon>
    </lineage>
</organism>
<dbReference type="EMBL" id="PZQS01000004">
    <property type="protein sequence ID" value="PVD31496.1"/>
    <property type="molecule type" value="Genomic_DNA"/>
</dbReference>
<feature type="compositionally biased region" description="Basic and acidic residues" evidence="1">
    <location>
        <begin position="1"/>
        <end position="10"/>
    </location>
</feature>
<evidence type="ECO:0000256" key="1">
    <source>
        <dbReference type="SAM" id="MobiDB-lite"/>
    </source>
</evidence>
<name>A0A2T7PDK3_POMCA</name>
<proteinExistence type="predicted"/>
<gene>
    <name evidence="2" type="ORF">C0Q70_06908</name>
</gene>
<protein>
    <submittedName>
        <fullName evidence="2">Uncharacterized protein</fullName>
    </submittedName>
</protein>
<accession>A0A2T7PDK3</accession>
<dbReference type="Proteomes" id="UP000245119">
    <property type="component" value="Linkage Group LG4"/>
</dbReference>
<evidence type="ECO:0000313" key="2">
    <source>
        <dbReference type="EMBL" id="PVD31496.1"/>
    </source>
</evidence>
<keyword evidence="3" id="KW-1185">Reference proteome</keyword>